<dbReference type="PROSITE" id="PS51883">
    <property type="entry name" value="OBG"/>
    <property type="match status" value="1"/>
</dbReference>
<feature type="region of interest" description="Disordered" evidence="3">
    <location>
        <begin position="506"/>
        <end position="528"/>
    </location>
</feature>
<dbReference type="PRINTS" id="PR00326">
    <property type="entry name" value="GTP1OBG"/>
</dbReference>
<evidence type="ECO:0000259" key="5">
    <source>
        <dbReference type="PROSITE" id="PS51883"/>
    </source>
</evidence>
<dbReference type="InterPro" id="IPR006073">
    <property type="entry name" value="GTP-bd"/>
</dbReference>
<evidence type="ECO:0000259" key="4">
    <source>
        <dbReference type="PROSITE" id="PS51710"/>
    </source>
</evidence>
<dbReference type="InterPro" id="IPR027417">
    <property type="entry name" value="P-loop_NTPase"/>
</dbReference>
<evidence type="ECO:0000313" key="6">
    <source>
        <dbReference type="EMBL" id="BBH04808.1"/>
    </source>
</evidence>
<dbReference type="InterPro" id="IPR025486">
    <property type="entry name" value="DUF4378"/>
</dbReference>
<dbReference type="Gene3D" id="3.40.50.300">
    <property type="entry name" value="P-loop containing nucleotide triphosphate hydrolases"/>
    <property type="match status" value="1"/>
</dbReference>
<feature type="compositionally biased region" description="Basic residues" evidence="3">
    <location>
        <begin position="100"/>
        <end position="109"/>
    </location>
</feature>
<dbReference type="CDD" id="cd01898">
    <property type="entry name" value="Obg"/>
    <property type="match status" value="1"/>
</dbReference>
<sequence length="1342" mass="149574">MLLSPVPKMGKQLQRQDSGVESNRPGCMWSLMHMLDYHHWNNVKNMLPHRKRARGRRVRCNYGSRKAALNSRDVGQREEFAAADAEPLLVQHPSTETSSAKKRSGKSRTKASSAKEKPREESTKSWILSFHVQSWLWRTSEVHDVQPSENCLDKTGKRGSTSPSKKQALSTEESEKVMELAPNKKPTKTNQAHKDISSDQFNDNADILEIFKANKEFFLKILQDPDVNTNQFPGLQNSKNKVRLTKSRSFPVADSSQARNIRPKRTLKHKQNEVWSFPKGEILLSGTQTPKLVTSESQEDYSMKSMPYVAGDISVGSSVMKQETSFSSPGLPEGFSHQGWNQLVINRFKDITQTLMYAIQEGKKENADPSIKALFRKDPSGCDEKELSETPDIAMGQQRHKVDGFDDNLGKPRIRRVRRTSSLDESLNRYTQLFESSYSSDQNKWDRSRSLKLKSEEKVPSTGNAQKFTRRNLSLPDLDYFCSTLNGAPKDAFRLGMPVKNAVDHNTNKENDGHVDPKSVSFPVETDKSEQLDAITETEFQNNMVERSENSGNIVDTEDLDDHLVEPAIGEIRTHQKQEIGLRMNPESELAQPIESSILEPNLSDYITSHAEFSTSEGAEINPRSSHVNESDCLAASCNIVNTEIEHKSVDNHSARFVFNKVDDPDSEFNYVKYVLELSGFIGHEDLGTWHSQDQPLDPALFKELEACFQHELDHQLLFDLVNETLLEVYERSYTYFPRALSLSGCIRPMPKGHHLLDDVWTRVSSYLSLRPEMDQSLDDVVARDLAKGDRWMNLQWDTECVALELEDLIFDELLDEAISNMVADELTNLGSLSPASRKLQVASFSLLHPLIQQRRLTRHKKSLRGKKKETDAGAPYKIAFAHKGLEAVFQVSMAFLCSSSYCDAPHKKSKLAPLQERRMIDRFRLYAKGVVVAVVAPALAVVGMIAEEDLMIAQRGGHGSSKNKIGTRGAEKVAQVPIGTVIHIMKGEIPSVVVSHFSEDLDPWETPGMPIGDATGSDQHSALTNLNTEEDTGSSSSQPQRTVEESAGKTTQVGSTDIHSQSSSSSSESCTEDETEKKEQLQLNVAELTVQGQRITIACGGEGGLGNVSSVKVFDDEESSIRVGLPGSEAVLILELKSIADVSLVGMPNAGKSTLLGAISRAKPAVGHYAFTTLRPNLGNLNFEDFSLTVADVPGLIKGAHENRGLGHAFLRHIERTKVIAYVVDLASALDGRKGTPPWEQLRDLVLELEYHLEGLSNRPSLIVANKIDEDGAEEVYEELKRRVQDVSIFPVCAVLEEGVPELKTGLRMLVNGEISDRLHLDKIMNGREMEKNLGGKEKEK</sequence>
<protein>
    <recommendedName>
        <fullName evidence="7">P-loop containing nucleoside triphosphate hydrolases superfamily protein</fullName>
    </recommendedName>
</protein>
<feature type="compositionally biased region" description="Basic and acidic residues" evidence="3">
    <location>
        <begin position="146"/>
        <end position="156"/>
    </location>
</feature>
<keyword evidence="1" id="KW-0547">Nucleotide-binding</keyword>
<dbReference type="Pfam" id="PF01926">
    <property type="entry name" value="MMR_HSR1"/>
    <property type="match status" value="1"/>
</dbReference>
<evidence type="ECO:0000256" key="1">
    <source>
        <dbReference type="ARBA" id="ARBA00022741"/>
    </source>
</evidence>
<dbReference type="InterPro" id="IPR044257">
    <property type="entry name" value="TRM32-like"/>
</dbReference>
<name>A0A4Y1RLN0_PRUDU</name>
<evidence type="ECO:0000256" key="3">
    <source>
        <dbReference type="SAM" id="MobiDB-lite"/>
    </source>
</evidence>
<dbReference type="Gene3D" id="2.70.210.12">
    <property type="entry name" value="GTP1/OBG domain"/>
    <property type="match status" value="1"/>
</dbReference>
<dbReference type="InterPro" id="IPR006169">
    <property type="entry name" value="GTP1_OBG_dom"/>
</dbReference>
<feature type="compositionally biased region" description="Low complexity" evidence="3">
    <location>
        <begin position="1061"/>
        <end position="1070"/>
    </location>
</feature>
<dbReference type="EMBL" id="AP019302">
    <property type="protein sequence ID" value="BBH04808.1"/>
    <property type="molecule type" value="Genomic_DNA"/>
</dbReference>
<feature type="region of interest" description="Disordered" evidence="3">
    <location>
        <begin position="146"/>
        <end position="194"/>
    </location>
</feature>
<feature type="domain" description="Obg" evidence="5">
    <location>
        <begin position="952"/>
        <end position="1140"/>
    </location>
</feature>
<dbReference type="Pfam" id="PF12552">
    <property type="entry name" value="DUF3741"/>
    <property type="match status" value="1"/>
</dbReference>
<evidence type="ECO:0000256" key="2">
    <source>
        <dbReference type="ARBA" id="ARBA00023134"/>
    </source>
</evidence>
<keyword evidence="2" id="KW-0342">GTP-binding</keyword>
<feature type="compositionally biased region" description="Polar residues" evidence="3">
    <location>
        <begin position="158"/>
        <end position="171"/>
    </location>
</feature>
<feature type="compositionally biased region" description="Polar residues" evidence="3">
    <location>
        <begin position="1028"/>
        <end position="1042"/>
    </location>
</feature>
<dbReference type="PROSITE" id="PS51710">
    <property type="entry name" value="G_OBG"/>
    <property type="match status" value="1"/>
</dbReference>
<feature type="region of interest" description="Disordered" evidence="3">
    <location>
        <begin position="84"/>
        <end position="123"/>
    </location>
</feature>
<feature type="region of interest" description="Disordered" evidence="3">
    <location>
        <begin position="1"/>
        <end position="22"/>
    </location>
</feature>
<feature type="compositionally biased region" description="Polar residues" evidence="3">
    <location>
        <begin position="1049"/>
        <end position="1060"/>
    </location>
</feature>
<accession>A0A4Y1RLN0</accession>
<feature type="compositionally biased region" description="Basic and acidic residues" evidence="3">
    <location>
        <begin position="506"/>
        <end position="517"/>
    </location>
</feature>
<dbReference type="GO" id="GO:0042254">
    <property type="term" value="P:ribosome biogenesis"/>
    <property type="evidence" value="ECO:0007669"/>
    <property type="project" value="UniProtKB-UniRule"/>
</dbReference>
<proteinExistence type="predicted"/>
<dbReference type="InterPro" id="IPR022212">
    <property type="entry name" value="DUF3741"/>
</dbReference>
<evidence type="ECO:0008006" key="7">
    <source>
        <dbReference type="Google" id="ProtNLM"/>
    </source>
</evidence>
<dbReference type="PANTHER" id="PTHR47071">
    <property type="entry name" value="PROTEIN TRM32"/>
    <property type="match status" value="1"/>
</dbReference>
<reference evidence="6" key="1">
    <citation type="journal article" date="2019" name="Science">
        <title>Mutation of a bHLH transcription factor allowed almond domestication.</title>
        <authorList>
            <person name="Sanchez-Perez R."/>
            <person name="Pavan S."/>
            <person name="Mazzeo R."/>
            <person name="Moldovan C."/>
            <person name="Aiese Cigliano R."/>
            <person name="Del Cueto J."/>
            <person name="Ricciardi F."/>
            <person name="Lotti C."/>
            <person name="Ricciardi L."/>
            <person name="Dicenta F."/>
            <person name="Lopez-Marques R.L."/>
            <person name="Lindberg Moller B."/>
        </authorList>
    </citation>
    <scope>NUCLEOTIDE SEQUENCE</scope>
</reference>
<dbReference type="GO" id="GO:0005525">
    <property type="term" value="F:GTP binding"/>
    <property type="evidence" value="ECO:0007669"/>
    <property type="project" value="UniProtKB-KW"/>
</dbReference>
<dbReference type="SUPFAM" id="SSF52540">
    <property type="entry name" value="P-loop containing nucleoside triphosphate hydrolases"/>
    <property type="match status" value="1"/>
</dbReference>
<organism evidence="6">
    <name type="scientific">Prunus dulcis</name>
    <name type="common">Almond</name>
    <name type="synonym">Amygdalus dulcis</name>
    <dbReference type="NCBI Taxonomy" id="3755"/>
    <lineage>
        <taxon>Eukaryota</taxon>
        <taxon>Viridiplantae</taxon>
        <taxon>Streptophyta</taxon>
        <taxon>Embryophyta</taxon>
        <taxon>Tracheophyta</taxon>
        <taxon>Spermatophyta</taxon>
        <taxon>Magnoliopsida</taxon>
        <taxon>eudicotyledons</taxon>
        <taxon>Gunneridae</taxon>
        <taxon>Pentapetalae</taxon>
        <taxon>rosids</taxon>
        <taxon>fabids</taxon>
        <taxon>Rosales</taxon>
        <taxon>Rosaceae</taxon>
        <taxon>Amygdaloideae</taxon>
        <taxon>Amygdaleae</taxon>
        <taxon>Prunus</taxon>
    </lineage>
</organism>
<feature type="region of interest" description="Disordered" evidence="3">
    <location>
        <begin position="1028"/>
        <end position="1079"/>
    </location>
</feature>
<gene>
    <name evidence="6" type="ORF">Prudu_016037</name>
</gene>
<dbReference type="SUPFAM" id="SSF82051">
    <property type="entry name" value="Obg GTP-binding protein N-terminal domain"/>
    <property type="match status" value="1"/>
</dbReference>
<dbReference type="Pfam" id="PF14309">
    <property type="entry name" value="DUF4378"/>
    <property type="match status" value="1"/>
</dbReference>
<dbReference type="PROSITE" id="PS51417">
    <property type="entry name" value="ARF"/>
    <property type="match status" value="1"/>
</dbReference>
<feature type="compositionally biased region" description="Basic and acidic residues" evidence="3">
    <location>
        <begin position="113"/>
        <end position="123"/>
    </location>
</feature>
<dbReference type="PANTHER" id="PTHR47071:SF2">
    <property type="entry name" value="PROTEIN TRM32"/>
    <property type="match status" value="1"/>
</dbReference>
<dbReference type="InterPro" id="IPR031167">
    <property type="entry name" value="G_OBG"/>
</dbReference>
<feature type="domain" description="OBG-type G" evidence="4">
    <location>
        <begin position="1141"/>
        <end position="1313"/>
    </location>
</feature>
<dbReference type="InterPro" id="IPR036726">
    <property type="entry name" value="GTP1_OBG_dom_sf"/>
</dbReference>